<dbReference type="InterPro" id="IPR048655">
    <property type="entry name" value="Irp3-like_C"/>
</dbReference>
<proteinExistence type="predicted"/>
<accession>A0ABQ2LSY5</accession>
<dbReference type="NCBIfam" id="TIGR01761">
    <property type="entry name" value="thiaz-red"/>
    <property type="match status" value="1"/>
</dbReference>
<dbReference type="PROSITE" id="PS51257">
    <property type="entry name" value="PROKAR_LIPOPROTEIN"/>
    <property type="match status" value="1"/>
</dbReference>
<dbReference type="Proteomes" id="UP000631535">
    <property type="component" value="Unassembled WGS sequence"/>
</dbReference>
<dbReference type="EMBL" id="BMMP01000001">
    <property type="protein sequence ID" value="GGO42829.1"/>
    <property type="molecule type" value="Genomic_DNA"/>
</dbReference>
<dbReference type="InterPro" id="IPR051450">
    <property type="entry name" value="Gfo/Idh/MocA_Oxidoreductases"/>
</dbReference>
<dbReference type="PANTHER" id="PTHR43377">
    <property type="entry name" value="BILIVERDIN REDUCTASE A"/>
    <property type="match status" value="1"/>
</dbReference>
<sequence>MSGGQRAPVNVVVCGTRFGQVYLSALAGCPQRYRLAGIVARGSARSVALAAEYGVPLYHSAGQLPDDVDAAVVAVSSSVGGGQGAELARSLMERGVHVLQEHPVHQKELADCLRTARSTGTQYLLDTFYPHLAPVRRFIDAARRLTALRTPVFVDAMCAVQVSFDLLDILAEIFGGLRPWSLAEPAAATGRPLASVDATVAGVPLTLRVENRMEPGDDSSSLFLHRITVGTDAGNLTLVNTHGPVVWSPVLRVEQDADGRLVTGSGDGGPEVLGPAEGPSWTEVLASVWPQGVLRALDELCARIEAGGDPLRGAQRHLAVARIWQQLTETLGYPQAAGPRPGPPITAADLLPDTRR</sequence>
<feature type="domain" description="Gfo/Idh/MocA-like oxidoreductase N-terminal" evidence="2">
    <location>
        <begin position="9"/>
        <end position="124"/>
    </location>
</feature>
<dbReference type="PANTHER" id="PTHR43377:SF1">
    <property type="entry name" value="BILIVERDIN REDUCTASE A"/>
    <property type="match status" value="1"/>
</dbReference>
<dbReference type="Gene3D" id="3.40.50.720">
    <property type="entry name" value="NAD(P)-binding Rossmann-like Domain"/>
    <property type="match status" value="1"/>
</dbReference>
<gene>
    <name evidence="4" type="ORF">GCM10012287_04620</name>
</gene>
<dbReference type="Pfam" id="PF01408">
    <property type="entry name" value="GFO_IDH_MocA"/>
    <property type="match status" value="1"/>
</dbReference>
<protein>
    <recommendedName>
        <fullName evidence="6">Thiazolinyl imide reductase</fullName>
    </recommendedName>
</protein>
<comment type="caution">
    <text evidence="4">The sequence shown here is derived from an EMBL/GenBank/DDBJ whole genome shotgun (WGS) entry which is preliminary data.</text>
</comment>
<dbReference type="Gene3D" id="3.30.360.10">
    <property type="entry name" value="Dihydrodipicolinate Reductase, domain 2"/>
    <property type="match status" value="1"/>
</dbReference>
<evidence type="ECO:0000313" key="4">
    <source>
        <dbReference type="EMBL" id="GGO42829.1"/>
    </source>
</evidence>
<evidence type="ECO:0008006" key="6">
    <source>
        <dbReference type="Google" id="ProtNLM"/>
    </source>
</evidence>
<dbReference type="Pfam" id="PF21390">
    <property type="entry name" value="Irp3-like_C"/>
    <property type="match status" value="1"/>
</dbReference>
<feature type="region of interest" description="Disordered" evidence="1">
    <location>
        <begin position="333"/>
        <end position="356"/>
    </location>
</feature>
<evidence type="ECO:0000256" key="1">
    <source>
        <dbReference type="SAM" id="MobiDB-lite"/>
    </source>
</evidence>
<name>A0ABQ2LSY5_9ACTN</name>
<dbReference type="RefSeq" id="WP_189035316.1">
    <property type="nucleotide sequence ID" value="NZ_BMMP01000001.1"/>
</dbReference>
<dbReference type="InterPro" id="IPR010091">
    <property type="entry name" value="Thiazolinyl_imide_reductase"/>
</dbReference>
<dbReference type="SUPFAM" id="SSF51735">
    <property type="entry name" value="NAD(P)-binding Rossmann-fold domains"/>
    <property type="match status" value="1"/>
</dbReference>
<evidence type="ECO:0000259" key="3">
    <source>
        <dbReference type="Pfam" id="PF21390"/>
    </source>
</evidence>
<reference evidence="5" key="1">
    <citation type="journal article" date="2019" name="Int. J. Syst. Evol. Microbiol.">
        <title>The Global Catalogue of Microorganisms (GCM) 10K type strain sequencing project: providing services to taxonomists for standard genome sequencing and annotation.</title>
        <authorList>
            <consortium name="The Broad Institute Genomics Platform"/>
            <consortium name="The Broad Institute Genome Sequencing Center for Infectious Disease"/>
            <person name="Wu L."/>
            <person name="Ma J."/>
        </authorList>
    </citation>
    <scope>NUCLEOTIDE SEQUENCE [LARGE SCALE GENOMIC DNA]</scope>
    <source>
        <strain evidence="5">CGMCC 4.7178</strain>
    </source>
</reference>
<organism evidence="4 5">
    <name type="scientific">Streptomyces daqingensis</name>
    <dbReference type="NCBI Taxonomy" id="1472640"/>
    <lineage>
        <taxon>Bacteria</taxon>
        <taxon>Bacillati</taxon>
        <taxon>Actinomycetota</taxon>
        <taxon>Actinomycetes</taxon>
        <taxon>Kitasatosporales</taxon>
        <taxon>Streptomycetaceae</taxon>
        <taxon>Streptomyces</taxon>
    </lineage>
</organism>
<feature type="domain" description="Thiazolinyl imine reductase-like C-terminal" evidence="3">
    <location>
        <begin position="150"/>
        <end position="248"/>
    </location>
</feature>
<keyword evidence="5" id="KW-1185">Reference proteome</keyword>
<dbReference type="InterPro" id="IPR000683">
    <property type="entry name" value="Gfo/Idh/MocA-like_OxRdtase_N"/>
</dbReference>
<evidence type="ECO:0000313" key="5">
    <source>
        <dbReference type="Proteomes" id="UP000631535"/>
    </source>
</evidence>
<dbReference type="InterPro" id="IPR036291">
    <property type="entry name" value="NAD(P)-bd_dom_sf"/>
</dbReference>
<evidence type="ECO:0000259" key="2">
    <source>
        <dbReference type="Pfam" id="PF01408"/>
    </source>
</evidence>